<keyword evidence="4" id="KW-1185">Reference proteome</keyword>
<gene>
    <name evidence="3" type="ORF">SAMN05216561_10289</name>
</gene>
<dbReference type="Proteomes" id="UP000198649">
    <property type="component" value="Unassembled WGS sequence"/>
</dbReference>
<dbReference type="RefSeq" id="WP_143099636.1">
    <property type="nucleotide sequence ID" value="NZ_BKAF01000002.1"/>
</dbReference>
<feature type="transmembrane region" description="Helical" evidence="2">
    <location>
        <begin position="59"/>
        <end position="86"/>
    </location>
</feature>
<evidence type="ECO:0000313" key="4">
    <source>
        <dbReference type="Proteomes" id="UP000198649"/>
    </source>
</evidence>
<dbReference type="EMBL" id="FOQG01000002">
    <property type="protein sequence ID" value="SFH74638.1"/>
    <property type="molecule type" value="Genomic_DNA"/>
</dbReference>
<evidence type="ECO:0000256" key="1">
    <source>
        <dbReference type="SAM" id="MobiDB-lite"/>
    </source>
</evidence>
<proteinExistence type="predicted"/>
<dbReference type="AlphaFoldDB" id="A0A1I3CJN0"/>
<evidence type="ECO:0000313" key="3">
    <source>
        <dbReference type="EMBL" id="SFH74638.1"/>
    </source>
</evidence>
<feature type="transmembrane region" description="Helical" evidence="2">
    <location>
        <begin position="93"/>
        <end position="119"/>
    </location>
</feature>
<feature type="compositionally biased region" description="Low complexity" evidence="1">
    <location>
        <begin position="23"/>
        <end position="50"/>
    </location>
</feature>
<organism evidence="3 4">
    <name type="scientific">Nocardioides psychrotolerans</name>
    <dbReference type="NCBI Taxonomy" id="1005945"/>
    <lineage>
        <taxon>Bacteria</taxon>
        <taxon>Bacillati</taxon>
        <taxon>Actinomycetota</taxon>
        <taxon>Actinomycetes</taxon>
        <taxon>Propionibacteriales</taxon>
        <taxon>Nocardioidaceae</taxon>
        <taxon>Nocardioides</taxon>
    </lineage>
</organism>
<dbReference type="OrthoDB" id="3790772at2"/>
<feature type="region of interest" description="Disordered" evidence="1">
    <location>
        <begin position="1"/>
        <end position="50"/>
    </location>
</feature>
<evidence type="ECO:0008006" key="5">
    <source>
        <dbReference type="Google" id="ProtNLM"/>
    </source>
</evidence>
<reference evidence="3 4" key="1">
    <citation type="submission" date="2016-10" db="EMBL/GenBank/DDBJ databases">
        <authorList>
            <person name="de Groot N.N."/>
        </authorList>
    </citation>
    <scope>NUCLEOTIDE SEQUENCE [LARGE SCALE GENOMIC DNA]</scope>
    <source>
        <strain evidence="3 4">CGMCC 1.11156</strain>
    </source>
</reference>
<sequence>MTTPPEGPGQPYGTPEGQPGNTPYGAPQQPYGGGQQPPYGNAYPASPGGMEPPKGKGMAIAALVLAFIPCGLTTLVSLVLAIVVLAKKGGGKGLAIAAIVIDIIVVILLVALVAAGVILGGESVDSLKTGDCVTAKGLDASDEAVSQIKKVGCGEKHDGEVLATVTLSGDDVADFGDDSSNTLCDEAIAFTDEELNSFITEGYNYIGLTQTAEPESGDKLACVAFAEDGSDLTESLR</sequence>
<keyword evidence="2" id="KW-1133">Transmembrane helix</keyword>
<evidence type="ECO:0000256" key="2">
    <source>
        <dbReference type="SAM" id="Phobius"/>
    </source>
</evidence>
<dbReference type="STRING" id="1005945.SAMN05216561_10289"/>
<keyword evidence="2" id="KW-0472">Membrane</keyword>
<keyword evidence="2" id="KW-0812">Transmembrane</keyword>
<protein>
    <recommendedName>
        <fullName evidence="5">DUF4190 domain-containing protein</fullName>
    </recommendedName>
</protein>
<name>A0A1I3CJN0_9ACTN</name>
<accession>A0A1I3CJN0</accession>